<sequence>MTGDDRARYRAVEEQVFAHHRAGRYVEGAELARAAVPGLAGWRADLAHAAACLLALAGRPAEALAELTAALDAGAWWDRRLLVADDDLAGLRTLDGFDRLVEVSHRRASAATGRPVPPVVRRPAGTPVGVLVALHGAGEEAADAARCWAAAVDAGWLLVAVTSTQRSTPTYRSWPDQRTGVRDIAAALDSVDVSGLPLVAAGFSAGGRQAVHWALTGPAVAFLVVGPALRPGQFGADVTGPAVRRGLTGRVLLGDADDEVRDDALTSVVELRAAGLDCALDRVPGLGHAFPTDFADRLPALLARYASRQADRRAG</sequence>
<dbReference type="SUPFAM" id="SSF53474">
    <property type="entry name" value="alpha/beta-Hydrolases"/>
    <property type="match status" value="1"/>
</dbReference>
<comment type="caution">
    <text evidence="2">The sequence shown here is derived from an EMBL/GenBank/DDBJ whole genome shotgun (WGS) entry which is preliminary data.</text>
</comment>
<name>A0ABS3VZZ3_MICEH</name>
<dbReference type="EMBL" id="WVUH01000374">
    <property type="protein sequence ID" value="MBO4209928.1"/>
    <property type="molecule type" value="Genomic_DNA"/>
</dbReference>
<dbReference type="InterPro" id="IPR029058">
    <property type="entry name" value="AB_hydrolase_fold"/>
</dbReference>
<organism evidence="2 3">
    <name type="scientific">Micromonospora echinofusca</name>
    <dbReference type="NCBI Taxonomy" id="47858"/>
    <lineage>
        <taxon>Bacteria</taxon>
        <taxon>Bacillati</taxon>
        <taxon>Actinomycetota</taxon>
        <taxon>Actinomycetes</taxon>
        <taxon>Micromonosporales</taxon>
        <taxon>Micromonosporaceae</taxon>
        <taxon>Micromonospora</taxon>
    </lineage>
</organism>
<keyword evidence="3" id="KW-1185">Reference proteome</keyword>
<proteinExistence type="predicted"/>
<dbReference type="InterPro" id="IPR054527">
    <property type="entry name" value="BCE_2095-like_N"/>
</dbReference>
<dbReference type="Gene3D" id="3.40.50.1820">
    <property type="entry name" value="alpha/beta hydrolase"/>
    <property type="match status" value="1"/>
</dbReference>
<dbReference type="Proteomes" id="UP000823521">
    <property type="component" value="Unassembled WGS sequence"/>
</dbReference>
<evidence type="ECO:0000259" key="1">
    <source>
        <dbReference type="Pfam" id="PF22316"/>
    </source>
</evidence>
<dbReference type="RefSeq" id="WP_208816957.1">
    <property type="nucleotide sequence ID" value="NZ_WVUH01000374.1"/>
</dbReference>
<evidence type="ECO:0000313" key="3">
    <source>
        <dbReference type="Proteomes" id="UP000823521"/>
    </source>
</evidence>
<feature type="domain" description="BCE-2095-like N-terminal" evidence="1">
    <location>
        <begin position="25"/>
        <end position="111"/>
    </location>
</feature>
<evidence type="ECO:0000313" key="2">
    <source>
        <dbReference type="EMBL" id="MBO4209928.1"/>
    </source>
</evidence>
<dbReference type="Pfam" id="PF22316">
    <property type="entry name" value="ABhydrolase-like_N"/>
    <property type="match status" value="1"/>
</dbReference>
<accession>A0ABS3VZZ3</accession>
<reference evidence="2 3" key="1">
    <citation type="submission" date="2019-12" db="EMBL/GenBank/DDBJ databases">
        <title>Whole genome sequencing of endophytic Actinobacterium Micromonospora sp. MPMI6T.</title>
        <authorList>
            <person name="Evv R."/>
            <person name="Podile A.R."/>
        </authorList>
    </citation>
    <scope>NUCLEOTIDE SEQUENCE [LARGE SCALE GENOMIC DNA]</scope>
    <source>
        <strain evidence="2 3">MPMI6</strain>
    </source>
</reference>
<protein>
    <submittedName>
        <fullName evidence="2">Phospholipase</fullName>
    </submittedName>
</protein>
<gene>
    <name evidence="2" type="ORF">GSF22_28635</name>
</gene>